<dbReference type="PANTHER" id="PTHR36505">
    <property type="entry name" value="BLR1072 PROTEIN"/>
    <property type="match status" value="1"/>
</dbReference>
<evidence type="ECO:0000313" key="3">
    <source>
        <dbReference type="Proteomes" id="UP001354971"/>
    </source>
</evidence>
<dbReference type="InterPro" id="IPR011033">
    <property type="entry name" value="PRC_barrel-like_sf"/>
</dbReference>
<organism evidence="2 3">
    <name type="scientific">Hyphobacterium lacteum</name>
    <dbReference type="NCBI Taxonomy" id="3116575"/>
    <lineage>
        <taxon>Bacteria</taxon>
        <taxon>Pseudomonadati</taxon>
        <taxon>Pseudomonadota</taxon>
        <taxon>Alphaproteobacteria</taxon>
        <taxon>Maricaulales</taxon>
        <taxon>Maricaulaceae</taxon>
        <taxon>Hyphobacterium</taxon>
    </lineage>
</organism>
<dbReference type="Proteomes" id="UP001354971">
    <property type="component" value="Unassembled WGS sequence"/>
</dbReference>
<gene>
    <name evidence="2" type="ORF">V0U79_03555</name>
</gene>
<accession>A0ABU7LNE5</accession>
<name>A0ABU7LNE5_9PROT</name>
<feature type="domain" description="PRC-barrel" evidence="1">
    <location>
        <begin position="18"/>
        <end position="69"/>
    </location>
</feature>
<dbReference type="Gene3D" id="2.30.30.240">
    <property type="entry name" value="PRC-barrel domain"/>
    <property type="match status" value="1"/>
</dbReference>
<protein>
    <submittedName>
        <fullName evidence="2">PRC-barrel domain-containing protein</fullName>
    </submittedName>
</protein>
<dbReference type="SUPFAM" id="SSF50346">
    <property type="entry name" value="PRC-barrel domain"/>
    <property type="match status" value="1"/>
</dbReference>
<dbReference type="EMBL" id="JAZDRP010000002">
    <property type="protein sequence ID" value="MEE2525430.1"/>
    <property type="molecule type" value="Genomic_DNA"/>
</dbReference>
<evidence type="ECO:0000313" key="2">
    <source>
        <dbReference type="EMBL" id="MEE2525430.1"/>
    </source>
</evidence>
<sequence length="119" mass="12931">MSILPRISSATALHGICVVSPSGRKLGHLDDVVVGVTTGRVMHAVIRLDEASELGESLYAVPWEALTLDPAYDRCVLNVPIETLRAAPAFPTRDAVNDADPRLRRMLNQHFGEYRPAAA</sequence>
<evidence type="ECO:0000259" key="1">
    <source>
        <dbReference type="Pfam" id="PF05239"/>
    </source>
</evidence>
<dbReference type="RefSeq" id="WP_330198093.1">
    <property type="nucleotide sequence ID" value="NZ_JAZDRP010000002.1"/>
</dbReference>
<dbReference type="Pfam" id="PF05239">
    <property type="entry name" value="PRC"/>
    <property type="match status" value="1"/>
</dbReference>
<keyword evidence="3" id="KW-1185">Reference proteome</keyword>
<comment type="caution">
    <text evidence="2">The sequence shown here is derived from an EMBL/GenBank/DDBJ whole genome shotgun (WGS) entry which is preliminary data.</text>
</comment>
<reference evidence="2 3" key="1">
    <citation type="submission" date="2024-01" db="EMBL/GenBank/DDBJ databases">
        <title>Hyphobacterium bacterium isolated from marine sediment.</title>
        <authorList>
            <person name="Zhao S."/>
        </authorList>
    </citation>
    <scope>NUCLEOTIDE SEQUENCE [LARGE SCALE GENOMIC DNA]</scope>
    <source>
        <strain evidence="3">HN65</strain>
    </source>
</reference>
<proteinExistence type="predicted"/>
<dbReference type="PANTHER" id="PTHR36505:SF1">
    <property type="entry name" value="BLR1072 PROTEIN"/>
    <property type="match status" value="1"/>
</dbReference>
<dbReference type="InterPro" id="IPR027275">
    <property type="entry name" value="PRC-brl_dom"/>
</dbReference>